<sequence>MVMRPLLTLLALIVFGGVWAEVRGAETALPGVAPEAVQLGRDLDGDGDADEVDISLEIIEVQEEVYPGEFVTFWVFAPEGRGMVSPARVPSPTIRVEQGDRVRITLRNTHYFPHTIHLHGAIHPNEMDGVPDFTQPPVKPGEAFTYEFTAKNPGTHFYHCHVQPDVHVLMGLVGMLIIEPNRPDNEFVRLIPGAGRITDLTQAALEHYQREYSLVYMDIDARLNRIPAAYHDPREIEQRMHREYDSTQRRPNIFLLNGRAFPFTLRDSLIEVDADERVKLRVLNAGARTMHLHTHGHHPVLTHVDGYPLSPQARVTRDVFTIGAAQRVDLELRTGRDDTYASGPGVWFMHDHVESTVTNKGISPGGDITAITYEEFVGPDGLPEVATSLDRFFDPAYYRGEIPVFDPEIFHTTRDEYAYGWSEREPVGGEFDYMARDTTVAPLPQRSAIEGHQIVADACEEPRAFRRIHVQGGIQFARAGEVFAFEPRVLRAEPCEEVEIVFENKDAVRHALMLPGLNPMFTLEFTGPDTQVARFVTPDRDITLEFHCHVETHDEMGMHGRLIVGEGGETHAHVEQDDEEGEEKRLHEGVGVVVSVDKRAGRLVIDHEEIPGFMAPMVMSYQVQPASLLQDVVPSDQVRFTIDATQRAIIDIVAER</sequence>
<dbReference type="EMBL" id="BMXS01000012">
    <property type="protein sequence ID" value="GGX96824.1"/>
    <property type="molecule type" value="Genomic_DNA"/>
</dbReference>
<keyword evidence="7" id="KW-1185">Reference proteome</keyword>
<accession>A0ABQ2YVL5</accession>
<dbReference type="InterPro" id="IPR008972">
    <property type="entry name" value="Cupredoxin"/>
</dbReference>
<evidence type="ECO:0000313" key="7">
    <source>
        <dbReference type="Proteomes" id="UP000653056"/>
    </source>
</evidence>
<reference evidence="7" key="1">
    <citation type="journal article" date="2019" name="Int. J. Syst. Evol. Microbiol.">
        <title>The Global Catalogue of Microorganisms (GCM) 10K type strain sequencing project: providing services to taxonomists for standard genome sequencing and annotation.</title>
        <authorList>
            <consortium name="The Broad Institute Genomics Platform"/>
            <consortium name="The Broad Institute Genome Sequencing Center for Infectious Disease"/>
            <person name="Wu L."/>
            <person name="Ma J."/>
        </authorList>
    </citation>
    <scope>NUCLEOTIDE SEQUENCE [LARGE SCALE GENOMIC DNA]</scope>
    <source>
        <strain evidence="7">KCTC 22228</strain>
    </source>
</reference>
<dbReference type="PROSITE" id="PS00080">
    <property type="entry name" value="MULTICOPPER_OXIDASE2"/>
    <property type="match status" value="1"/>
</dbReference>
<dbReference type="Pfam" id="PF07732">
    <property type="entry name" value="Cu-oxidase_3"/>
    <property type="match status" value="1"/>
</dbReference>
<evidence type="ECO:0000259" key="5">
    <source>
        <dbReference type="Pfam" id="PF07732"/>
    </source>
</evidence>
<dbReference type="InterPro" id="IPR045087">
    <property type="entry name" value="Cu-oxidase_fam"/>
</dbReference>
<dbReference type="RefSeq" id="WP_189469794.1">
    <property type="nucleotide sequence ID" value="NZ_BMXS01000012.1"/>
</dbReference>
<gene>
    <name evidence="6" type="ORF">GCM10007160_25580</name>
</gene>
<name>A0ABQ2YVL5_9GAMM</name>
<evidence type="ECO:0000256" key="1">
    <source>
        <dbReference type="ARBA" id="ARBA00022723"/>
    </source>
</evidence>
<keyword evidence="3" id="KW-0186">Copper</keyword>
<feature type="domain" description="Plastocyanin-like" evidence="5">
    <location>
        <begin position="88"/>
        <end position="181"/>
    </location>
</feature>
<dbReference type="Gene3D" id="2.40.50.320">
    <property type="entry name" value="Copper binding periplasmic protein CusF"/>
    <property type="match status" value="1"/>
</dbReference>
<organism evidence="6 7">
    <name type="scientific">Litchfieldella qijiaojingensis</name>
    <dbReference type="NCBI Taxonomy" id="980347"/>
    <lineage>
        <taxon>Bacteria</taxon>
        <taxon>Pseudomonadati</taxon>
        <taxon>Pseudomonadota</taxon>
        <taxon>Gammaproteobacteria</taxon>
        <taxon>Oceanospirillales</taxon>
        <taxon>Halomonadaceae</taxon>
        <taxon>Litchfieldella</taxon>
    </lineage>
</organism>
<protein>
    <recommendedName>
        <fullName evidence="8">Multicopper oxidase domain-containing protein</fullName>
    </recommendedName>
</protein>
<evidence type="ECO:0000256" key="3">
    <source>
        <dbReference type="ARBA" id="ARBA00023008"/>
    </source>
</evidence>
<dbReference type="InterPro" id="IPR021647">
    <property type="entry name" value="CusF_Ec"/>
</dbReference>
<comment type="caution">
    <text evidence="6">The sequence shown here is derived from an EMBL/GenBank/DDBJ whole genome shotgun (WGS) entry which is preliminary data.</text>
</comment>
<evidence type="ECO:0000313" key="6">
    <source>
        <dbReference type="EMBL" id="GGX96824.1"/>
    </source>
</evidence>
<dbReference type="Pfam" id="PF07731">
    <property type="entry name" value="Cu-oxidase_2"/>
    <property type="match status" value="1"/>
</dbReference>
<evidence type="ECO:0008006" key="8">
    <source>
        <dbReference type="Google" id="ProtNLM"/>
    </source>
</evidence>
<dbReference type="InterPro" id="IPR011707">
    <property type="entry name" value="Cu-oxidase-like_N"/>
</dbReference>
<dbReference type="Gene3D" id="2.60.40.420">
    <property type="entry name" value="Cupredoxins - blue copper proteins"/>
    <property type="match status" value="2"/>
</dbReference>
<dbReference type="InterPro" id="IPR011706">
    <property type="entry name" value="Cu-oxidase_C"/>
</dbReference>
<keyword evidence="1" id="KW-0479">Metal-binding</keyword>
<proteinExistence type="predicted"/>
<dbReference type="PANTHER" id="PTHR11709">
    <property type="entry name" value="MULTI-COPPER OXIDASE"/>
    <property type="match status" value="1"/>
</dbReference>
<dbReference type="Pfam" id="PF11604">
    <property type="entry name" value="CusF_Ec"/>
    <property type="match status" value="1"/>
</dbReference>
<evidence type="ECO:0000256" key="2">
    <source>
        <dbReference type="ARBA" id="ARBA00023002"/>
    </source>
</evidence>
<dbReference type="InterPro" id="IPR002355">
    <property type="entry name" value="Cu_oxidase_Cu_BS"/>
</dbReference>
<dbReference type="PANTHER" id="PTHR11709:SF394">
    <property type="entry name" value="FI03373P-RELATED"/>
    <property type="match status" value="1"/>
</dbReference>
<dbReference type="SUPFAM" id="SSF49503">
    <property type="entry name" value="Cupredoxins"/>
    <property type="match status" value="3"/>
</dbReference>
<dbReference type="InterPro" id="IPR042230">
    <property type="entry name" value="CusF_sf"/>
</dbReference>
<evidence type="ECO:0000259" key="4">
    <source>
        <dbReference type="Pfam" id="PF07731"/>
    </source>
</evidence>
<dbReference type="Proteomes" id="UP000653056">
    <property type="component" value="Unassembled WGS sequence"/>
</dbReference>
<feature type="domain" description="Plastocyanin-like" evidence="4">
    <location>
        <begin position="244"/>
        <end position="355"/>
    </location>
</feature>
<keyword evidence="2" id="KW-0560">Oxidoreductase</keyword>